<dbReference type="Proteomes" id="UP000247409">
    <property type="component" value="Unassembled WGS sequence"/>
</dbReference>
<keyword evidence="4" id="KW-1185">Reference proteome</keyword>
<dbReference type="EMBL" id="NBIV01000720">
    <property type="protein sequence ID" value="PXF39560.1"/>
    <property type="molecule type" value="Genomic_DNA"/>
</dbReference>
<evidence type="ECO:0000313" key="2">
    <source>
        <dbReference type="EMBL" id="PXF39560.1"/>
    </source>
</evidence>
<sequence length="512" mass="57566">MRGTKRRFEERPEYEVSVSRKCLKKHVETALVQIASLEGNTRSQRSAEFERPAGLETQTDSGISKHNARAREAQRLWLQNLQCICSSQPRFFSTSSSKLSRLSRVWGNGEQYEGVNATADNCLGLWKVHDVFWKPKEQWNLSQGSDEFRRLSNTVSQFLRLCISRGVCRRNDAYQMDALFGTVTVLEVVQRFVDFHVDCFSPRTVQRKARHLKKVCMLASGLARSMSRSASLERVSRYSDDVISAYLRKTGAKRPPQKVKPNNSMHLLNTCFRLAHADLNDMIAQYNSESGRDPEYSSLALANFVSKWTRTFVAYVVIGSGGQNPLTISEMEVPGDEELEGILENAATAGSVQFESLRGRRAAALGLPMVSLTAKSARFIRFQVKVILPIISSLTHEVQLTGTSRPLLVSTRSGMRMMPWQVSYKFHKCADQRCPEMSSVSLSSLKRSAMSVFLKGFRENELFHGHTEGQVLDVLARHLNTTSTQVKKCVGVRGSAEHKAIASELARCLEKI</sequence>
<feature type="region of interest" description="Disordered" evidence="1">
    <location>
        <begin position="43"/>
        <end position="65"/>
    </location>
</feature>
<protein>
    <submittedName>
        <fullName evidence="3">Uncharacterized protein</fullName>
    </submittedName>
</protein>
<proteinExistence type="predicted"/>
<evidence type="ECO:0000313" key="3">
    <source>
        <dbReference type="EMBL" id="PXF39767.1"/>
    </source>
</evidence>
<accession>A0A2V3ICE1</accession>
<name>A0A2V3ICE1_9FLOR</name>
<evidence type="ECO:0000313" key="4">
    <source>
        <dbReference type="Proteomes" id="UP000247409"/>
    </source>
</evidence>
<evidence type="ECO:0000256" key="1">
    <source>
        <dbReference type="SAM" id="MobiDB-lite"/>
    </source>
</evidence>
<reference evidence="3 4" key="1">
    <citation type="journal article" date="2018" name="Mol. Biol. Evol.">
        <title>Analysis of the draft genome of the red seaweed Gracilariopsis chorda provides insights into genome size evolution in Rhodophyta.</title>
        <authorList>
            <person name="Lee J."/>
            <person name="Yang E.C."/>
            <person name="Graf L."/>
            <person name="Yang J.H."/>
            <person name="Qiu H."/>
            <person name="Zel Zion U."/>
            <person name="Chan C.X."/>
            <person name="Stephens T.G."/>
            <person name="Weber A.P.M."/>
            <person name="Boo G.H."/>
            <person name="Boo S.M."/>
            <person name="Kim K.M."/>
            <person name="Shin Y."/>
            <person name="Jung M."/>
            <person name="Lee S.J."/>
            <person name="Yim H.S."/>
            <person name="Lee J.H."/>
            <person name="Bhattacharya D."/>
            <person name="Yoon H.S."/>
        </authorList>
    </citation>
    <scope>NUCLEOTIDE SEQUENCE [LARGE SCALE GENOMIC DNA]</scope>
    <source>
        <strain evidence="3 4">SKKU-2015</strain>
        <tissue evidence="3">Whole body</tissue>
    </source>
</reference>
<dbReference type="AlphaFoldDB" id="A0A2V3ICE1"/>
<dbReference type="EMBL" id="NBIV01000453">
    <property type="protein sequence ID" value="PXF39767.1"/>
    <property type="molecule type" value="Genomic_DNA"/>
</dbReference>
<organism evidence="3 4">
    <name type="scientific">Gracilariopsis chorda</name>
    <dbReference type="NCBI Taxonomy" id="448386"/>
    <lineage>
        <taxon>Eukaryota</taxon>
        <taxon>Rhodophyta</taxon>
        <taxon>Florideophyceae</taxon>
        <taxon>Rhodymeniophycidae</taxon>
        <taxon>Gracilariales</taxon>
        <taxon>Gracilariaceae</taxon>
        <taxon>Gracilariopsis</taxon>
    </lineage>
</organism>
<comment type="caution">
    <text evidence="3">The sequence shown here is derived from an EMBL/GenBank/DDBJ whole genome shotgun (WGS) entry which is preliminary data.</text>
</comment>
<dbReference type="OrthoDB" id="11331at2759"/>
<gene>
    <name evidence="3" type="ORF">BWQ96_10527</name>
    <name evidence="2" type="ORF">BWQ96_10743</name>
</gene>